<organism evidence="2 3">
    <name type="scientific">Liparis tanakae</name>
    <name type="common">Tanaka's snailfish</name>
    <dbReference type="NCBI Taxonomy" id="230148"/>
    <lineage>
        <taxon>Eukaryota</taxon>
        <taxon>Metazoa</taxon>
        <taxon>Chordata</taxon>
        <taxon>Craniata</taxon>
        <taxon>Vertebrata</taxon>
        <taxon>Euteleostomi</taxon>
        <taxon>Actinopterygii</taxon>
        <taxon>Neopterygii</taxon>
        <taxon>Teleostei</taxon>
        <taxon>Neoteleostei</taxon>
        <taxon>Acanthomorphata</taxon>
        <taxon>Eupercaria</taxon>
        <taxon>Perciformes</taxon>
        <taxon>Cottioidei</taxon>
        <taxon>Cottales</taxon>
        <taxon>Liparidae</taxon>
        <taxon>Liparis</taxon>
    </lineage>
</organism>
<evidence type="ECO:0000313" key="3">
    <source>
        <dbReference type="Proteomes" id="UP000314294"/>
    </source>
</evidence>
<sequence>MPLTSPGRNTQEPEGQQHADVQQHRDDEGRPGQDVVVREENEGRPEAKARSQVLLQSEVLLSHRRPARPVLTRMKERRIFNTASPLEVERRIPQQHVEGAPGRLAAAQRFPVHAHAHRCDRGLGERQDPVETPRK</sequence>
<protein>
    <submittedName>
        <fullName evidence="2">Uncharacterized protein</fullName>
    </submittedName>
</protein>
<accession>A0A4Z2GUV2</accession>
<gene>
    <name evidence="2" type="ORF">EYF80_033259</name>
</gene>
<feature type="compositionally biased region" description="Basic and acidic residues" evidence="1">
    <location>
        <begin position="15"/>
        <end position="49"/>
    </location>
</feature>
<feature type="compositionally biased region" description="Polar residues" evidence="1">
    <location>
        <begin position="1"/>
        <end position="14"/>
    </location>
</feature>
<dbReference type="AlphaFoldDB" id="A0A4Z2GUV2"/>
<comment type="caution">
    <text evidence="2">The sequence shown here is derived from an EMBL/GenBank/DDBJ whole genome shotgun (WGS) entry which is preliminary data.</text>
</comment>
<feature type="region of interest" description="Disordered" evidence="1">
    <location>
        <begin position="1"/>
        <end position="52"/>
    </location>
</feature>
<dbReference type="EMBL" id="SRLO01000426">
    <property type="protein sequence ID" value="TNN56533.1"/>
    <property type="molecule type" value="Genomic_DNA"/>
</dbReference>
<proteinExistence type="predicted"/>
<keyword evidence="3" id="KW-1185">Reference proteome</keyword>
<feature type="region of interest" description="Disordered" evidence="1">
    <location>
        <begin position="115"/>
        <end position="135"/>
    </location>
</feature>
<evidence type="ECO:0000313" key="2">
    <source>
        <dbReference type="EMBL" id="TNN56533.1"/>
    </source>
</evidence>
<name>A0A4Z2GUV2_9TELE</name>
<reference evidence="2 3" key="1">
    <citation type="submission" date="2019-03" db="EMBL/GenBank/DDBJ databases">
        <title>First draft genome of Liparis tanakae, snailfish: a comprehensive survey of snailfish specific genes.</title>
        <authorList>
            <person name="Kim W."/>
            <person name="Song I."/>
            <person name="Jeong J.-H."/>
            <person name="Kim D."/>
            <person name="Kim S."/>
            <person name="Ryu S."/>
            <person name="Song J.Y."/>
            <person name="Lee S.K."/>
        </authorList>
    </citation>
    <scope>NUCLEOTIDE SEQUENCE [LARGE SCALE GENOMIC DNA]</scope>
    <source>
        <tissue evidence="2">Muscle</tissue>
    </source>
</reference>
<feature type="compositionally biased region" description="Basic and acidic residues" evidence="1">
    <location>
        <begin position="117"/>
        <end position="135"/>
    </location>
</feature>
<evidence type="ECO:0000256" key="1">
    <source>
        <dbReference type="SAM" id="MobiDB-lite"/>
    </source>
</evidence>
<dbReference type="Proteomes" id="UP000314294">
    <property type="component" value="Unassembled WGS sequence"/>
</dbReference>